<dbReference type="PANTHER" id="PTHR41786:SF1">
    <property type="entry name" value="6-HYDROXYMETHYLPTERIN DIPHOSPHOKINASE MPTE-LIKE DOMAIN-CONTAINING PROTEIN"/>
    <property type="match status" value="1"/>
</dbReference>
<organism evidence="2 3">
    <name type="scientific">Campylobacter avium LMG 24591</name>
    <dbReference type="NCBI Taxonomy" id="522484"/>
    <lineage>
        <taxon>Bacteria</taxon>
        <taxon>Pseudomonadati</taxon>
        <taxon>Campylobacterota</taxon>
        <taxon>Epsilonproteobacteria</taxon>
        <taxon>Campylobacterales</taxon>
        <taxon>Campylobacteraceae</taxon>
        <taxon>Campylobacter</taxon>
    </lineage>
</organism>
<dbReference type="InterPro" id="IPR002826">
    <property type="entry name" value="MptE-like"/>
</dbReference>
<dbReference type="RefSeq" id="WP_094325616.1">
    <property type="nucleotide sequence ID" value="NZ_CP022347.1"/>
</dbReference>
<proteinExistence type="predicted"/>
<dbReference type="KEGG" id="cavi:CAV_1186"/>
<evidence type="ECO:0000313" key="3">
    <source>
        <dbReference type="Proteomes" id="UP000201169"/>
    </source>
</evidence>
<dbReference type="PANTHER" id="PTHR41786">
    <property type="entry name" value="MOTILITY ACCESSORY FACTOR MAF"/>
    <property type="match status" value="1"/>
</dbReference>
<evidence type="ECO:0000259" key="1">
    <source>
        <dbReference type="Pfam" id="PF01973"/>
    </source>
</evidence>
<dbReference type="OrthoDB" id="8867611at2"/>
<accession>A0A222MZ32</accession>
<dbReference type="Pfam" id="PF01973">
    <property type="entry name" value="MptE-like"/>
    <property type="match status" value="1"/>
</dbReference>
<reference evidence="2 3" key="1">
    <citation type="submission" date="2017-07" db="EMBL/GenBank/DDBJ databases">
        <title>Analysis of two Campylobacter avium genomes and identification of a novel hippuricase gene.</title>
        <authorList>
            <person name="Miller W.G."/>
            <person name="Chapman M.H."/>
            <person name="Yee E."/>
            <person name="Revez J."/>
            <person name="Bono J.L."/>
            <person name="Rossi M."/>
        </authorList>
    </citation>
    <scope>NUCLEOTIDE SEQUENCE [LARGE SCALE GENOMIC DNA]</scope>
    <source>
        <strain evidence="2 3">LMG 24591</strain>
    </source>
</reference>
<name>A0A222MZ32_9BACT</name>
<dbReference type="EMBL" id="CP022347">
    <property type="protein sequence ID" value="ASQ30812.1"/>
    <property type="molecule type" value="Genomic_DNA"/>
</dbReference>
<evidence type="ECO:0000313" key="2">
    <source>
        <dbReference type="EMBL" id="ASQ30812.1"/>
    </source>
</evidence>
<dbReference type="Proteomes" id="UP000201169">
    <property type="component" value="Chromosome"/>
</dbReference>
<keyword evidence="3" id="KW-1185">Reference proteome</keyword>
<gene>
    <name evidence="2" type="primary">maf3</name>
    <name evidence="2" type="ORF">CAV_1186</name>
</gene>
<feature type="domain" description="6-hydroxymethylpterin diphosphokinase MptE-like" evidence="1">
    <location>
        <begin position="199"/>
        <end position="373"/>
    </location>
</feature>
<sequence>MNNIFLQNLQALRRINSPLVDILQELEIKNISSIKDEKGLNFILNDIALYENPKEDLLNRASFFKQNFSSYPVLYFYGLGNSMLYKLLLENDRLKHLVVFEDNLELIKLCLSLFDFSKQLIQKKLILLSTDENSLYELLKIEDIILAYELYELHVHSDFYMNFFADKIKSLNFKLTNLLKNSVFYYGTSADDGYVGIENSLANLDTMLENFVFKNFLKDNKFRFKTAIIVATGPSLDKQLPLLKSYHKKAIIFCLDSSYKILHKHGIKPDIVLSLERVKESAEFFNNDYKEFDENTVFVVSALTHPNTVKYLKEAKRDFMLVLRPLHFHSSLKLDEYGYLADGLSVANMAFELAASLRFENIILIGQDLAYAQDKSSHSEDYMYKSLHKNDYERDENLYKCEAYGGLGVVQSSLVWTLFRQSLQKDASLVSSKLNIKVFNATQGGARIKACIEKPFKECCEELLSEDLDKRFFLFKNDSLKISSLKKQTKKRMKKIYTSSKHFLSIISKINDEDFENLELLMLKFRQSDCFNELFMPSYFAYASKITKLKVFDLKLECKKEALLFFAELAELLSKQNALLKRYIEG</sequence>
<protein>
    <submittedName>
        <fullName evidence="2">Motility accessory factor</fullName>
    </submittedName>
</protein>
<dbReference type="AlphaFoldDB" id="A0A222MZ32"/>